<dbReference type="PANTHER" id="PTHR33525:SF4">
    <property type="entry name" value="CYCLIC DI-GMP PHOSPHODIESTERASE CDGJ"/>
    <property type="match status" value="1"/>
</dbReference>
<comment type="caution">
    <text evidence="2">The sequence shown here is derived from an EMBL/GenBank/DDBJ whole genome shotgun (WGS) entry which is preliminary data.</text>
</comment>
<accession>A0A9D7EA52</accession>
<dbReference type="AlphaFoldDB" id="A0A9D7EA52"/>
<evidence type="ECO:0000259" key="1">
    <source>
        <dbReference type="PROSITE" id="PS51833"/>
    </source>
</evidence>
<name>A0A9D7EA52_9PROT</name>
<organism evidence="2 3">
    <name type="scientific">Candidatus Methylophosphatis roskildensis</name>
    <dbReference type="NCBI Taxonomy" id="2899263"/>
    <lineage>
        <taxon>Bacteria</taxon>
        <taxon>Pseudomonadati</taxon>
        <taxon>Pseudomonadota</taxon>
        <taxon>Betaproteobacteria</taxon>
        <taxon>Nitrosomonadales</taxon>
        <taxon>Sterolibacteriaceae</taxon>
        <taxon>Candidatus Methylophosphatis</taxon>
    </lineage>
</organism>
<dbReference type="InterPro" id="IPR013976">
    <property type="entry name" value="HDOD"/>
</dbReference>
<dbReference type="Proteomes" id="UP000807785">
    <property type="component" value="Unassembled WGS sequence"/>
</dbReference>
<dbReference type="InterPro" id="IPR052340">
    <property type="entry name" value="RNase_Y/CdgJ"/>
</dbReference>
<dbReference type="SUPFAM" id="SSF109604">
    <property type="entry name" value="HD-domain/PDEase-like"/>
    <property type="match status" value="1"/>
</dbReference>
<dbReference type="PANTHER" id="PTHR33525">
    <property type="match status" value="1"/>
</dbReference>
<dbReference type="Pfam" id="PF08668">
    <property type="entry name" value="HDOD"/>
    <property type="match status" value="1"/>
</dbReference>
<feature type="domain" description="HDOD" evidence="1">
    <location>
        <begin position="21"/>
        <end position="220"/>
    </location>
</feature>
<protein>
    <submittedName>
        <fullName evidence="2">HDOD domain-containing protein</fullName>
    </submittedName>
</protein>
<dbReference type="Gene3D" id="1.10.3210.10">
    <property type="entry name" value="Hypothetical protein af1432"/>
    <property type="match status" value="1"/>
</dbReference>
<reference evidence="3" key="1">
    <citation type="journal article" date="2021" name="Nat. Commun.">
        <title>Connecting structure to function with the recovery of over 1000 high-quality metagenome-assembled genomes from activated sludge using long-read sequencing.</title>
        <authorList>
            <person name="Singleton C.M."/>
            <person name="Petriglieri F."/>
            <person name="Kristensen J.M."/>
            <person name="Kirkegaard R.H."/>
            <person name="Michaelsen T.Y."/>
            <person name="Andersen M.H."/>
            <person name="Kondrotaite Z."/>
            <person name="Karst S.M."/>
            <person name="Dueholm M.S."/>
            <person name="Nielsen P.H."/>
            <person name="Albertsen M."/>
        </authorList>
    </citation>
    <scope>NUCLEOTIDE SEQUENCE [LARGE SCALE GENOMIC DNA]</scope>
</reference>
<proteinExistence type="predicted"/>
<evidence type="ECO:0000313" key="3">
    <source>
        <dbReference type="Proteomes" id="UP000807785"/>
    </source>
</evidence>
<evidence type="ECO:0000313" key="2">
    <source>
        <dbReference type="EMBL" id="MBK6973892.1"/>
    </source>
</evidence>
<dbReference type="EMBL" id="JADJEV010000004">
    <property type="protein sequence ID" value="MBK6973892.1"/>
    <property type="molecule type" value="Genomic_DNA"/>
</dbReference>
<gene>
    <name evidence="2" type="ORF">IPH26_13470</name>
</gene>
<dbReference type="PROSITE" id="PS51833">
    <property type="entry name" value="HDOD"/>
    <property type="match status" value="1"/>
</dbReference>
<sequence length="287" mass="32183">MIEKPLANLATWVDYFTRVDVPVLRRTARDLAALREKEDTVSGRVIAHTVLQDPLLTLKVLALIEQRRRASQNHDITTIERAIMMFGVTPFFRHFETLPTIEDQLAQHPQALLGVMNIIVRARRSAKWAREWALFRHDVDVDEVTVAALLHDCAEILCWVFAPTLSLELRNLLRSRPGLRSAVAQEAVFGVTAHDLQIALARAWRLPRLLTQMIDGTERGNPRVRNVVCATNLARHSANGWNDPALPDDYAEIAELLHLSVDATMTRIGVPVPDAPTELPASPSQSL</sequence>